<evidence type="ECO:0000256" key="1">
    <source>
        <dbReference type="SAM" id="MobiDB-lite"/>
    </source>
</evidence>
<evidence type="ECO:0000313" key="2">
    <source>
        <dbReference type="EMBL" id="GFU10819.1"/>
    </source>
</evidence>
<accession>A0A8X6UHK2</accession>
<gene>
    <name evidence="2" type="ORF">NPIL_497601</name>
</gene>
<dbReference type="EMBL" id="BMAW01078398">
    <property type="protein sequence ID" value="GFU10819.1"/>
    <property type="molecule type" value="Genomic_DNA"/>
</dbReference>
<dbReference type="Proteomes" id="UP000887013">
    <property type="component" value="Unassembled WGS sequence"/>
</dbReference>
<comment type="caution">
    <text evidence="2">The sequence shown here is derived from an EMBL/GenBank/DDBJ whole genome shotgun (WGS) entry which is preliminary data.</text>
</comment>
<proteinExistence type="predicted"/>
<protein>
    <submittedName>
        <fullName evidence="2">Uncharacterized protein</fullName>
    </submittedName>
</protein>
<evidence type="ECO:0000313" key="3">
    <source>
        <dbReference type="Proteomes" id="UP000887013"/>
    </source>
</evidence>
<name>A0A8X6UHK2_NEPPI</name>
<keyword evidence="3" id="KW-1185">Reference proteome</keyword>
<feature type="compositionally biased region" description="Acidic residues" evidence="1">
    <location>
        <begin position="43"/>
        <end position="57"/>
    </location>
</feature>
<sequence>MVDSLDASTLAVSLGSLSKEIFSNSSGFRNGFEEIRKADESDVDISDFENDDYDDDVKDPSSAPLDLQYQFSFE</sequence>
<organism evidence="2 3">
    <name type="scientific">Nephila pilipes</name>
    <name type="common">Giant wood spider</name>
    <name type="synonym">Nephila maculata</name>
    <dbReference type="NCBI Taxonomy" id="299642"/>
    <lineage>
        <taxon>Eukaryota</taxon>
        <taxon>Metazoa</taxon>
        <taxon>Ecdysozoa</taxon>
        <taxon>Arthropoda</taxon>
        <taxon>Chelicerata</taxon>
        <taxon>Arachnida</taxon>
        <taxon>Araneae</taxon>
        <taxon>Araneomorphae</taxon>
        <taxon>Entelegynae</taxon>
        <taxon>Araneoidea</taxon>
        <taxon>Nephilidae</taxon>
        <taxon>Nephila</taxon>
    </lineage>
</organism>
<dbReference type="AlphaFoldDB" id="A0A8X6UHK2"/>
<feature type="region of interest" description="Disordered" evidence="1">
    <location>
        <begin position="43"/>
        <end position="65"/>
    </location>
</feature>
<reference evidence="2" key="1">
    <citation type="submission" date="2020-08" db="EMBL/GenBank/DDBJ databases">
        <title>Multicomponent nature underlies the extraordinary mechanical properties of spider dragline silk.</title>
        <authorList>
            <person name="Kono N."/>
            <person name="Nakamura H."/>
            <person name="Mori M."/>
            <person name="Yoshida Y."/>
            <person name="Ohtoshi R."/>
            <person name="Malay A.D."/>
            <person name="Moran D.A.P."/>
            <person name="Tomita M."/>
            <person name="Numata K."/>
            <person name="Arakawa K."/>
        </authorList>
    </citation>
    <scope>NUCLEOTIDE SEQUENCE</scope>
</reference>